<dbReference type="Gene3D" id="3.30.2310.20">
    <property type="entry name" value="RelE-like"/>
    <property type="match status" value="1"/>
</dbReference>
<evidence type="ECO:0000313" key="3">
    <source>
        <dbReference type="Proteomes" id="UP000221538"/>
    </source>
</evidence>
<comment type="caution">
    <text evidence="2">The sequence shown here is derived from an EMBL/GenBank/DDBJ whole genome shotgun (WGS) entry which is preliminary data.</text>
</comment>
<dbReference type="EMBL" id="BEWI01000030">
    <property type="protein sequence ID" value="GAY20183.1"/>
    <property type="molecule type" value="Genomic_DNA"/>
</dbReference>
<dbReference type="RefSeq" id="WP_099185387.1">
    <property type="nucleotide sequence ID" value="NZ_BEWI01000030.1"/>
</dbReference>
<dbReference type="Pfam" id="PF05016">
    <property type="entry name" value="ParE_toxin"/>
    <property type="match status" value="1"/>
</dbReference>
<sequence length="104" mass="12329">MTAFRVSAIASQRLDEIFVYTRDTWGQAQAETYIRGLFACFDRITRRELLWRAIPAEFGIDGYYCRHEHHYIYWRLLANGDVGIVTILHGRMHQMDRFREDDGA</sequence>
<evidence type="ECO:0000256" key="1">
    <source>
        <dbReference type="ARBA" id="ARBA00022649"/>
    </source>
</evidence>
<reference evidence="2 3" key="2">
    <citation type="journal article" date="2013" name="Environ. Sci. Technol.">
        <title>The 4-tert-butylphenol-utilizing bacterium Sphingobium fuliginis OMI can degrade bisphenols via phenolic ring hydroxylation and meta-cleavage pathway.</title>
        <authorList>
            <person name="Ogata Y."/>
            <person name="Goda S."/>
            <person name="Toyama T."/>
            <person name="Sei K."/>
            <person name="Ike M."/>
        </authorList>
    </citation>
    <scope>NUCLEOTIDE SEQUENCE [LARGE SCALE GENOMIC DNA]</scope>
    <source>
        <strain evidence="2 3">OMI</strain>
    </source>
</reference>
<protein>
    <submittedName>
        <fullName evidence="2">ParE toxin protein</fullName>
    </submittedName>
</protein>
<organism evidence="2 3">
    <name type="scientific">Sphingobium fuliginis (strain ATCC 27551)</name>
    <dbReference type="NCBI Taxonomy" id="336203"/>
    <lineage>
        <taxon>Bacteria</taxon>
        <taxon>Pseudomonadati</taxon>
        <taxon>Pseudomonadota</taxon>
        <taxon>Alphaproteobacteria</taxon>
        <taxon>Sphingomonadales</taxon>
        <taxon>Sphingomonadaceae</taxon>
        <taxon>Sphingobium</taxon>
    </lineage>
</organism>
<gene>
    <name evidence="2" type="ORF">SFOMI_0705</name>
</gene>
<dbReference type="Proteomes" id="UP000221538">
    <property type="component" value="Unassembled WGS sequence"/>
</dbReference>
<dbReference type="AlphaFoldDB" id="A0A292ZBH9"/>
<name>A0A292ZBH9_SPHSA</name>
<proteinExistence type="predicted"/>
<evidence type="ECO:0000313" key="2">
    <source>
        <dbReference type="EMBL" id="GAY20183.1"/>
    </source>
</evidence>
<dbReference type="InterPro" id="IPR035093">
    <property type="entry name" value="RelE/ParE_toxin_dom_sf"/>
</dbReference>
<accession>A0A292ZBH9</accession>
<dbReference type="InterPro" id="IPR007712">
    <property type="entry name" value="RelE/ParE_toxin"/>
</dbReference>
<keyword evidence="1" id="KW-1277">Toxin-antitoxin system</keyword>
<reference evidence="2 3" key="1">
    <citation type="journal article" date="2013" name="Biodegradation">
        <title>Occurrence of 4-tert-butylphenol (4-t-BP) biodegradation in an aquatic sample caused by the presence of Spirodela polyrrhiza and isolation of a 4-t-BP-utilizing bacterium.</title>
        <authorList>
            <person name="Ogata Y."/>
            <person name="Toyama T."/>
            <person name="Yu N."/>
            <person name="Wang X."/>
            <person name="Sei K."/>
            <person name="Ike M."/>
        </authorList>
    </citation>
    <scope>NUCLEOTIDE SEQUENCE [LARGE SCALE GENOMIC DNA]</scope>
    <source>
        <strain evidence="2 3">OMI</strain>
    </source>
</reference>